<accession>A0ABY4RTX4</accession>
<keyword evidence="2" id="KW-1185">Reference proteome</keyword>
<sequence length="429" mass="47927">MTISGQAGSPERKEPAGRRILLTGGRAPATLDLARQLAANGHAVYVAESCPEQLCKRSRAVRRSYLVPEPAANPRAYAAALRDIAAAERMDWLLPMCEELFYVAAGLDELQSVCRVLAEPPGKLRRLHSKWEFISRVQELGLSAPQTHLLSSPQERAAFMAEEAERAKRRREAGEPDAAKWVFKPVFSRFSSKVVIAEVKASGWQPDSRLAALPVTGEEPWVAQRYIEGTGYCSYSIAQQGTITAHAVYPVRFTAGRGACISFEPVKHPGIDRWTERFIREEGFTGQIAFDFIEDREGGLYPLECNPRATSGIHLFRPEDRLDRALMPEEGQPLPERIEPQASRKAMIAAAMLSCGAVALLKDFSRERLGSWLRIMTGGRDVVFRANDPGPLWQQFRLVYWNLRVGARHRISVMEASTKDIEWNGGELR</sequence>
<evidence type="ECO:0000313" key="1">
    <source>
        <dbReference type="EMBL" id="UQZ85623.1"/>
    </source>
</evidence>
<evidence type="ECO:0000313" key="2">
    <source>
        <dbReference type="Proteomes" id="UP001057134"/>
    </source>
</evidence>
<evidence type="ECO:0008006" key="3">
    <source>
        <dbReference type="Google" id="ProtNLM"/>
    </source>
</evidence>
<dbReference type="SUPFAM" id="SSF56059">
    <property type="entry name" value="Glutathione synthetase ATP-binding domain-like"/>
    <property type="match status" value="1"/>
</dbReference>
<dbReference type="Gene3D" id="3.30.470.20">
    <property type="entry name" value="ATP-grasp fold, B domain"/>
    <property type="match status" value="1"/>
</dbReference>
<dbReference type="EMBL" id="CP027059">
    <property type="protein sequence ID" value="UQZ85623.1"/>
    <property type="molecule type" value="Genomic_DNA"/>
</dbReference>
<dbReference type="RefSeq" id="WP_249861238.1">
    <property type="nucleotide sequence ID" value="NZ_CP027059.1"/>
</dbReference>
<dbReference type="Gene3D" id="3.40.50.20">
    <property type="match status" value="1"/>
</dbReference>
<proteinExistence type="predicted"/>
<name>A0ABY4RTX4_9BACL</name>
<reference evidence="1" key="2">
    <citation type="journal article" date="2021" name="J Anim Sci Technol">
        <title>Complete genome sequence of Paenibacillus konkukensis sp. nov. SK3146 as a potential probiotic strain.</title>
        <authorList>
            <person name="Jung H.I."/>
            <person name="Park S."/>
            <person name="Niu K.M."/>
            <person name="Lee S.W."/>
            <person name="Kothari D."/>
            <person name="Yi K.J."/>
            <person name="Kim S.K."/>
        </authorList>
    </citation>
    <scope>NUCLEOTIDE SEQUENCE</scope>
    <source>
        <strain evidence="1">SK3146</strain>
    </source>
</reference>
<protein>
    <recommendedName>
        <fullName evidence="3">ATP-grasp domain-containing protein</fullName>
    </recommendedName>
</protein>
<organism evidence="1 2">
    <name type="scientific">Paenibacillus konkukensis</name>
    <dbReference type="NCBI Taxonomy" id="2020716"/>
    <lineage>
        <taxon>Bacteria</taxon>
        <taxon>Bacillati</taxon>
        <taxon>Bacillota</taxon>
        <taxon>Bacilli</taxon>
        <taxon>Bacillales</taxon>
        <taxon>Paenibacillaceae</taxon>
        <taxon>Paenibacillus</taxon>
    </lineage>
</organism>
<reference evidence="1" key="1">
    <citation type="submission" date="2018-02" db="EMBL/GenBank/DDBJ databases">
        <authorList>
            <person name="Kim S.-K."/>
            <person name="Jung H.-I."/>
            <person name="Lee S.-W."/>
        </authorList>
    </citation>
    <scope>NUCLEOTIDE SEQUENCE</scope>
    <source>
        <strain evidence="1">SK3146</strain>
    </source>
</reference>
<dbReference type="Proteomes" id="UP001057134">
    <property type="component" value="Chromosome"/>
</dbReference>
<gene>
    <name evidence="1" type="ORF">SK3146_04912</name>
</gene>